<dbReference type="InterPro" id="IPR017853">
    <property type="entry name" value="GH"/>
</dbReference>
<dbReference type="GO" id="GO:0005975">
    <property type="term" value="P:carbohydrate metabolic process"/>
    <property type="evidence" value="ECO:0007669"/>
    <property type="project" value="InterPro"/>
</dbReference>
<feature type="domain" description="Glycoside hydrolase family 3 N-terminal" evidence="12">
    <location>
        <begin position="16"/>
        <end position="296"/>
    </location>
</feature>
<keyword evidence="14" id="KW-1185">Reference proteome</keyword>
<evidence type="ECO:0000256" key="1">
    <source>
        <dbReference type="ARBA" id="ARBA00001231"/>
    </source>
</evidence>
<feature type="binding site" evidence="11">
    <location>
        <begin position="167"/>
        <end position="168"/>
    </location>
    <ligand>
        <name>substrate</name>
    </ligand>
</feature>
<keyword evidence="6 11" id="KW-0573">Peptidoglycan synthesis</keyword>
<evidence type="ECO:0000256" key="9">
    <source>
        <dbReference type="ARBA" id="ARBA00023316"/>
    </source>
</evidence>
<keyword evidence="5 11" id="KW-0133">Cell shape</keyword>
<dbReference type="InterPro" id="IPR001764">
    <property type="entry name" value="Glyco_hydro_3_N"/>
</dbReference>
<dbReference type="Pfam" id="PF00933">
    <property type="entry name" value="Glyco_hydro_3"/>
    <property type="match status" value="1"/>
</dbReference>
<dbReference type="UniPathway" id="UPA00544"/>
<sequence>MTTGVLMLDLEGLTLTPEEANTLQAPEVGGLILFSRNFDGPEQLRELMGRIRELRPDLLVAVDQEGGRVQRFRDGFTRLPPMSTLGRRWLDNPHRAIAQAHEIGWLMATELRQFDIDISFAPVLDLDWGQSSVIGDRAFGQTAEAVIELAGGIMAGMHEAGMAATGKHFPGHGWVKADSHLELPVDERSFAQIEEQDLRPFDALIRRGLDGVMPAHVVYRDACSAPAGFSTFWLQQILRQRLRFDGVIFSDDLSMEGARQAGGYADRCDRALAAGCDMVLVCNDPEGAREVLAHLQQQDVAASHRLARMRARPSRIADEERLHDSRMLAAALIEEA</sequence>
<comment type="subcellular location">
    <subcellularLocation>
        <location evidence="11">Cytoplasm</location>
    </subcellularLocation>
</comment>
<feature type="site" description="Important for catalytic activity" evidence="11">
    <location>
        <position position="178"/>
    </location>
</feature>
<dbReference type="InterPro" id="IPR019800">
    <property type="entry name" value="Glyco_hydro_3_AS"/>
</dbReference>
<keyword evidence="9 11" id="KW-0961">Cell wall biogenesis/degradation</keyword>
<dbReference type="GO" id="GO:0009254">
    <property type="term" value="P:peptidoglycan turnover"/>
    <property type="evidence" value="ECO:0007669"/>
    <property type="project" value="UniProtKB-UniRule"/>
</dbReference>
<dbReference type="InterPro" id="IPR050226">
    <property type="entry name" value="NagZ_Beta-hexosaminidase"/>
</dbReference>
<dbReference type="NCBIfam" id="NF003740">
    <property type="entry name" value="PRK05337.1"/>
    <property type="match status" value="1"/>
</dbReference>
<dbReference type="PANTHER" id="PTHR30480">
    <property type="entry name" value="BETA-HEXOSAMINIDASE-RELATED"/>
    <property type="match status" value="1"/>
</dbReference>
<evidence type="ECO:0000256" key="6">
    <source>
        <dbReference type="ARBA" id="ARBA00022984"/>
    </source>
</evidence>
<evidence type="ECO:0000256" key="5">
    <source>
        <dbReference type="ARBA" id="ARBA00022960"/>
    </source>
</evidence>
<feature type="active site" description="Nucleophile" evidence="11">
    <location>
        <position position="251"/>
    </location>
</feature>
<evidence type="ECO:0000256" key="4">
    <source>
        <dbReference type="ARBA" id="ARBA00022801"/>
    </source>
</evidence>
<dbReference type="GO" id="GO:0008360">
    <property type="term" value="P:regulation of cell shape"/>
    <property type="evidence" value="ECO:0007669"/>
    <property type="project" value="UniProtKB-KW"/>
</dbReference>
<comment type="function">
    <text evidence="11">Plays a role in peptidoglycan recycling by cleaving the terminal beta-1,4-linked N-acetylglucosamine (GlcNAc) from peptide-linked peptidoglycan fragments, giving rise to free GlcNAc, anhydro-N-acetylmuramic acid and anhydro-N-acetylmuramic acid-linked peptides.</text>
</comment>
<evidence type="ECO:0000256" key="8">
    <source>
        <dbReference type="ARBA" id="ARBA00023306"/>
    </source>
</evidence>
<dbReference type="SUPFAM" id="SSF51445">
    <property type="entry name" value="(Trans)glycosidases"/>
    <property type="match status" value="1"/>
</dbReference>
<dbReference type="Gene3D" id="3.20.20.300">
    <property type="entry name" value="Glycoside hydrolase, family 3, N-terminal domain"/>
    <property type="match status" value="1"/>
</dbReference>
<evidence type="ECO:0000313" key="14">
    <source>
        <dbReference type="Proteomes" id="UP000242133"/>
    </source>
</evidence>
<dbReference type="PROSITE" id="PS00775">
    <property type="entry name" value="GLYCOSYL_HYDROL_F3"/>
    <property type="match status" value="1"/>
</dbReference>
<comment type="pathway">
    <text evidence="10 11">Cell wall biogenesis; peptidoglycan recycling.</text>
</comment>
<feature type="binding site" evidence="11">
    <location>
        <position position="137"/>
    </location>
    <ligand>
        <name>substrate</name>
    </ligand>
</feature>
<evidence type="ECO:0000256" key="7">
    <source>
        <dbReference type="ARBA" id="ARBA00023295"/>
    </source>
</evidence>
<evidence type="ECO:0000256" key="2">
    <source>
        <dbReference type="ARBA" id="ARBA00022490"/>
    </source>
</evidence>
<feature type="binding site" evidence="11">
    <location>
        <position position="71"/>
    </location>
    <ligand>
        <name>substrate</name>
    </ligand>
</feature>
<feature type="active site" description="Proton donor/acceptor" evidence="11">
    <location>
        <position position="180"/>
    </location>
</feature>
<keyword evidence="7 11" id="KW-0326">Glycosidase</keyword>
<dbReference type="Proteomes" id="UP000242133">
    <property type="component" value="Unassembled WGS sequence"/>
</dbReference>
<dbReference type="FunFam" id="3.20.20.300:FF:000001">
    <property type="entry name" value="Beta-hexosaminidase"/>
    <property type="match status" value="1"/>
</dbReference>
<dbReference type="GO" id="GO:0051301">
    <property type="term" value="P:cell division"/>
    <property type="evidence" value="ECO:0007669"/>
    <property type="project" value="UniProtKB-KW"/>
</dbReference>
<keyword evidence="4 11" id="KW-0378">Hydrolase</keyword>
<keyword evidence="3 11" id="KW-0132">Cell division</keyword>
<dbReference type="EMBL" id="PYGI01000005">
    <property type="protein sequence ID" value="PSL15167.1"/>
    <property type="molecule type" value="Genomic_DNA"/>
</dbReference>
<evidence type="ECO:0000256" key="10">
    <source>
        <dbReference type="ARBA" id="ARBA00037880"/>
    </source>
</evidence>
<dbReference type="GO" id="GO:0009252">
    <property type="term" value="P:peptidoglycan biosynthetic process"/>
    <property type="evidence" value="ECO:0007669"/>
    <property type="project" value="UniProtKB-KW"/>
</dbReference>
<dbReference type="GO" id="GO:0004563">
    <property type="term" value="F:beta-N-acetylhexosaminidase activity"/>
    <property type="evidence" value="ECO:0007669"/>
    <property type="project" value="UniProtKB-UniRule"/>
</dbReference>
<feature type="binding site" evidence="11">
    <location>
        <position position="63"/>
    </location>
    <ligand>
        <name>substrate</name>
    </ligand>
</feature>
<dbReference type="HAMAP" id="MF_00364">
    <property type="entry name" value="NagZ"/>
    <property type="match status" value="1"/>
</dbReference>
<reference evidence="13 14" key="1">
    <citation type="submission" date="2018-03" db="EMBL/GenBank/DDBJ databases">
        <title>Genomic Encyclopedia of Archaeal and Bacterial Type Strains, Phase II (KMG-II): from individual species to whole genera.</title>
        <authorList>
            <person name="Goeker M."/>
        </authorList>
    </citation>
    <scope>NUCLEOTIDE SEQUENCE [LARGE SCALE GENOMIC DNA]</scope>
    <source>
        <strain evidence="13 14">DSM 17586</strain>
    </source>
</reference>
<keyword evidence="8 11" id="KW-0131">Cell cycle</keyword>
<dbReference type="InterPro" id="IPR022956">
    <property type="entry name" value="Beta_hexosaminidase_bac"/>
</dbReference>
<dbReference type="GO" id="GO:0005737">
    <property type="term" value="C:cytoplasm"/>
    <property type="evidence" value="ECO:0007669"/>
    <property type="project" value="UniProtKB-SubCell"/>
</dbReference>
<comment type="catalytic activity">
    <reaction evidence="1 11">
        <text>Hydrolysis of terminal non-reducing N-acetyl-D-hexosamine residues in N-acetyl-beta-D-hexosaminides.</text>
        <dbReference type="EC" id="3.2.1.52"/>
    </reaction>
</comment>
<accession>A0A2P8F0C3</accession>
<dbReference type="InterPro" id="IPR036962">
    <property type="entry name" value="Glyco_hydro_3_N_sf"/>
</dbReference>
<evidence type="ECO:0000256" key="3">
    <source>
        <dbReference type="ARBA" id="ARBA00022618"/>
    </source>
</evidence>
<dbReference type="GO" id="GO:0071555">
    <property type="term" value="P:cell wall organization"/>
    <property type="evidence" value="ECO:0007669"/>
    <property type="project" value="UniProtKB-KW"/>
</dbReference>
<evidence type="ECO:0000256" key="11">
    <source>
        <dbReference type="HAMAP-Rule" id="MF_00364"/>
    </source>
</evidence>
<dbReference type="EC" id="3.2.1.52" evidence="11"/>
<protein>
    <recommendedName>
        <fullName evidence="11">Beta-hexosaminidase</fullName>
        <ecNumber evidence="11">3.2.1.52</ecNumber>
    </recommendedName>
    <alternativeName>
        <fullName evidence="11">Beta-N-acetylhexosaminidase</fullName>
    </alternativeName>
    <alternativeName>
        <fullName evidence="11">N-acetyl-beta-glucosaminidase</fullName>
    </alternativeName>
</protein>
<dbReference type="PANTHER" id="PTHR30480:SF13">
    <property type="entry name" value="BETA-HEXOSAMINIDASE"/>
    <property type="match status" value="1"/>
</dbReference>
<evidence type="ECO:0000259" key="12">
    <source>
        <dbReference type="Pfam" id="PF00933"/>
    </source>
</evidence>
<comment type="caution">
    <text evidence="13">The sequence shown here is derived from an EMBL/GenBank/DDBJ whole genome shotgun (WGS) entry which is preliminary data.</text>
</comment>
<keyword evidence="2 11" id="KW-0963">Cytoplasm</keyword>
<gene>
    <name evidence="11" type="primary">nagZ</name>
    <name evidence="13" type="ORF">CLV44_10561</name>
</gene>
<organism evidence="13 14">
    <name type="scientific">Marinobacterium halophilum</name>
    <dbReference type="NCBI Taxonomy" id="267374"/>
    <lineage>
        <taxon>Bacteria</taxon>
        <taxon>Pseudomonadati</taxon>
        <taxon>Pseudomonadota</taxon>
        <taxon>Gammaproteobacteria</taxon>
        <taxon>Oceanospirillales</taxon>
        <taxon>Oceanospirillaceae</taxon>
        <taxon>Marinobacterium</taxon>
    </lineage>
</organism>
<dbReference type="AlphaFoldDB" id="A0A2P8F0C3"/>
<dbReference type="RefSeq" id="WP_245912606.1">
    <property type="nucleotide sequence ID" value="NZ_PYGI01000005.1"/>
</dbReference>
<evidence type="ECO:0000313" key="13">
    <source>
        <dbReference type="EMBL" id="PSL15167.1"/>
    </source>
</evidence>
<comment type="similarity">
    <text evidence="11">Belongs to the glycosyl hydrolase 3 family. NagZ subfamily.</text>
</comment>
<name>A0A2P8F0C3_9GAMM</name>
<proteinExistence type="inferred from homology"/>